<evidence type="ECO:0000313" key="1">
    <source>
        <dbReference type="EMBL" id="EOY23623.1"/>
    </source>
</evidence>
<dbReference type="Gramene" id="EOY23623">
    <property type="protein sequence ID" value="EOY23623"/>
    <property type="gene ID" value="TCM_015459"/>
</dbReference>
<gene>
    <name evidence="1" type="ORF">TCM_015459</name>
</gene>
<dbReference type="EMBL" id="CM001881">
    <property type="protein sequence ID" value="EOY23623.1"/>
    <property type="molecule type" value="Genomic_DNA"/>
</dbReference>
<accession>A0A061G2M2</accession>
<proteinExistence type="predicted"/>
<evidence type="ECO:0000313" key="2">
    <source>
        <dbReference type="Proteomes" id="UP000026915"/>
    </source>
</evidence>
<protein>
    <submittedName>
        <fullName evidence="1">Yippee family zinc-binding protein, putative isoform 2</fullName>
    </submittedName>
</protein>
<dbReference type="Proteomes" id="UP000026915">
    <property type="component" value="Chromosome 3"/>
</dbReference>
<keyword evidence="2" id="KW-1185">Reference proteome</keyword>
<organism evidence="1 2">
    <name type="scientific">Theobroma cacao</name>
    <name type="common">Cacao</name>
    <name type="synonym">Cocoa</name>
    <dbReference type="NCBI Taxonomy" id="3641"/>
    <lineage>
        <taxon>Eukaryota</taxon>
        <taxon>Viridiplantae</taxon>
        <taxon>Streptophyta</taxon>
        <taxon>Embryophyta</taxon>
        <taxon>Tracheophyta</taxon>
        <taxon>Spermatophyta</taxon>
        <taxon>Magnoliopsida</taxon>
        <taxon>eudicotyledons</taxon>
        <taxon>Gunneridae</taxon>
        <taxon>Pentapetalae</taxon>
        <taxon>rosids</taxon>
        <taxon>malvids</taxon>
        <taxon>Malvales</taxon>
        <taxon>Malvaceae</taxon>
        <taxon>Byttnerioideae</taxon>
        <taxon>Theobroma</taxon>
    </lineage>
</organism>
<dbReference type="AlphaFoldDB" id="A0A061G2M2"/>
<dbReference type="HOGENOM" id="CLU_2780974_0_0_1"/>
<name>A0A061G2M2_THECC</name>
<reference evidence="1 2" key="1">
    <citation type="journal article" date="2013" name="Genome Biol.">
        <title>The genome sequence of the most widely cultivated cacao type and its use to identify candidate genes regulating pod color.</title>
        <authorList>
            <person name="Motamayor J.C."/>
            <person name="Mockaitis K."/>
            <person name="Schmutz J."/>
            <person name="Haiminen N."/>
            <person name="Iii D.L."/>
            <person name="Cornejo O."/>
            <person name="Findley S.D."/>
            <person name="Zheng P."/>
            <person name="Utro F."/>
            <person name="Royaert S."/>
            <person name="Saski C."/>
            <person name="Jenkins J."/>
            <person name="Podicheti R."/>
            <person name="Zhao M."/>
            <person name="Scheffler B.E."/>
            <person name="Stack J.C."/>
            <person name="Feltus F.A."/>
            <person name="Mustiga G.M."/>
            <person name="Amores F."/>
            <person name="Phillips W."/>
            <person name="Marelli J.P."/>
            <person name="May G.D."/>
            <person name="Shapiro H."/>
            <person name="Ma J."/>
            <person name="Bustamante C.D."/>
            <person name="Schnell R.J."/>
            <person name="Main D."/>
            <person name="Gilbert D."/>
            <person name="Parida L."/>
            <person name="Kuhn D.N."/>
        </authorList>
    </citation>
    <scope>NUCLEOTIDE SEQUENCE [LARGE SCALE GENOMIC DNA]</scope>
    <source>
        <strain evidence="2">cv. Matina 1-6</strain>
    </source>
</reference>
<sequence length="69" mass="8143">MLHIDLVQKLVTRLEICHCFPLCILYIAQRPQNARWIDHSHINKLRYCQLLSTTSHCVLWIQHCVNTCG</sequence>